<dbReference type="GO" id="GO:0016874">
    <property type="term" value="F:ligase activity"/>
    <property type="evidence" value="ECO:0007669"/>
    <property type="project" value="UniProtKB-KW"/>
</dbReference>
<feature type="domain" description="AMP-dependent synthetase/ligase" evidence="9">
    <location>
        <begin position="63"/>
        <end position="454"/>
    </location>
</feature>
<evidence type="ECO:0000256" key="8">
    <source>
        <dbReference type="SAM" id="MobiDB-lite"/>
    </source>
</evidence>
<evidence type="ECO:0000259" key="10">
    <source>
        <dbReference type="Pfam" id="PF13193"/>
    </source>
</evidence>
<evidence type="ECO:0000256" key="3">
    <source>
        <dbReference type="ARBA" id="ARBA00022598"/>
    </source>
</evidence>
<evidence type="ECO:0000256" key="1">
    <source>
        <dbReference type="ARBA" id="ARBA00004170"/>
    </source>
</evidence>
<reference evidence="12" key="1">
    <citation type="journal article" date="2019" name="Int. J. Syst. Evol. Microbiol.">
        <title>The Global Catalogue of Microorganisms (GCM) 10K type strain sequencing project: providing services to taxonomists for standard genome sequencing and annotation.</title>
        <authorList>
            <consortium name="The Broad Institute Genomics Platform"/>
            <consortium name="The Broad Institute Genome Sequencing Center for Infectious Disease"/>
            <person name="Wu L."/>
            <person name="Ma J."/>
        </authorList>
    </citation>
    <scope>NUCLEOTIDE SEQUENCE [LARGE SCALE GENOMIC DNA]</scope>
    <source>
        <strain evidence="12">NBRC 105857</strain>
    </source>
</reference>
<evidence type="ECO:0000256" key="2">
    <source>
        <dbReference type="ARBA" id="ARBA00005005"/>
    </source>
</evidence>
<sequence>MSARPEDAGLEQAPKVSPDQFGGFVSKEAQELFESRYWTKSYPPRVPIDTPPLRYASLLEMVQASLKKYANNVAFVSAGTEFTYRQVDELSDQFAGYLHSIGIKAGDVVAIMMPNAVQFPVCFVGAMKLGCTLTNVNPLYTVRELNHQLKDSGAQTIVVFENFAKTLQDALEGTQVKQIVITQLGDLFGGLKGPLVNFVMRKVKKMVPEYSLPGAINIKAALAKGKGVNFPKPAPKLDDVALLQYTGGTTGVSKGAMLTQRNLLSNLEQGLAWMSEAIGTEPITVVTMLPLYHIYALAVNCMLFMTFGARNILVANPRDVGMVMKVLRKEKFHVITAVNTLFNAFLNNEEFVKRDFSDMKFALSGGMALQQPIAERWYQVTGCAISEGFGMTETSPVVSVPPLHGSERPPFAGNVGLPIVGTDVRLRRDDGLWGGINEPGEICVKGPQVMLGYLNRPEETAKTIDKDGWLATGDIGVMDENGFLKIVDRKKDMIIVSGFNVFPNEIEDVVAQHPGVLECGVVGVPDPVSGEKVKLVVVKKDPALTKDDLIAHCRKNLTGYKIPSFVEFRSDLPKTPVGKILRRELRDKPKE</sequence>
<evidence type="ECO:0000313" key="11">
    <source>
        <dbReference type="EMBL" id="GLR27320.1"/>
    </source>
</evidence>
<evidence type="ECO:0000259" key="9">
    <source>
        <dbReference type="Pfam" id="PF00501"/>
    </source>
</evidence>
<dbReference type="EMBL" id="BSOJ01000030">
    <property type="protein sequence ID" value="GLR27320.1"/>
    <property type="molecule type" value="Genomic_DNA"/>
</dbReference>
<evidence type="ECO:0000256" key="4">
    <source>
        <dbReference type="ARBA" id="ARBA00023136"/>
    </source>
</evidence>
<dbReference type="Gene3D" id="3.40.50.12780">
    <property type="entry name" value="N-terminal domain of ligase-like"/>
    <property type="match status" value="1"/>
</dbReference>
<dbReference type="SUPFAM" id="SSF56801">
    <property type="entry name" value="Acetyl-CoA synthetase-like"/>
    <property type="match status" value="1"/>
</dbReference>
<keyword evidence="3 11" id="KW-0436">Ligase</keyword>
<dbReference type="PANTHER" id="PTHR43767:SF8">
    <property type="entry name" value="LONG-CHAIN-FATTY-ACID--COA LIGASE"/>
    <property type="match status" value="1"/>
</dbReference>
<organism evidence="11 12">
    <name type="scientific">Limnobacter litoralis</name>
    <dbReference type="NCBI Taxonomy" id="481366"/>
    <lineage>
        <taxon>Bacteria</taxon>
        <taxon>Pseudomonadati</taxon>
        <taxon>Pseudomonadota</taxon>
        <taxon>Betaproteobacteria</taxon>
        <taxon>Burkholderiales</taxon>
        <taxon>Burkholderiaceae</taxon>
        <taxon>Limnobacter</taxon>
    </lineage>
</organism>
<dbReference type="InterPro" id="IPR045851">
    <property type="entry name" value="AMP-bd_C_sf"/>
</dbReference>
<dbReference type="InterPro" id="IPR020845">
    <property type="entry name" value="AMP-binding_CS"/>
</dbReference>
<keyword evidence="12" id="KW-1185">Reference proteome</keyword>
<dbReference type="Proteomes" id="UP001156664">
    <property type="component" value="Unassembled WGS sequence"/>
</dbReference>
<dbReference type="CDD" id="cd05936">
    <property type="entry name" value="FC-FACS_FadD_like"/>
    <property type="match status" value="1"/>
</dbReference>
<dbReference type="EC" id="6.2.1.3" evidence="5"/>
<proteinExistence type="predicted"/>
<dbReference type="Pfam" id="PF00501">
    <property type="entry name" value="AMP-binding"/>
    <property type="match status" value="1"/>
</dbReference>
<feature type="domain" description="AMP-binding enzyme C-terminal" evidence="10">
    <location>
        <begin position="505"/>
        <end position="579"/>
    </location>
</feature>
<dbReference type="InterPro" id="IPR025110">
    <property type="entry name" value="AMP-bd_C"/>
</dbReference>
<dbReference type="InterPro" id="IPR050237">
    <property type="entry name" value="ATP-dep_AMP-bd_enzyme"/>
</dbReference>
<dbReference type="InterPro" id="IPR000873">
    <property type="entry name" value="AMP-dep_synth/lig_dom"/>
</dbReference>
<protein>
    <recommendedName>
        <fullName evidence="6">Long-chain-fatty-acid--CoA ligase</fullName>
        <ecNumber evidence="5">6.2.1.3</ecNumber>
    </recommendedName>
    <alternativeName>
        <fullName evidence="7">Long-chain acyl-CoA synthetase</fullName>
    </alternativeName>
</protein>
<keyword evidence="4" id="KW-0472">Membrane</keyword>
<gene>
    <name evidence="11" type="primary">fadD</name>
    <name evidence="11" type="ORF">GCM10007875_24110</name>
</gene>
<name>A0ABQ5YRQ3_9BURK</name>
<dbReference type="InterPro" id="IPR042099">
    <property type="entry name" value="ANL_N_sf"/>
</dbReference>
<accession>A0ABQ5YRQ3</accession>
<comment type="caution">
    <text evidence="11">The sequence shown here is derived from an EMBL/GenBank/DDBJ whole genome shotgun (WGS) entry which is preliminary data.</text>
</comment>
<dbReference type="RefSeq" id="WP_284282070.1">
    <property type="nucleotide sequence ID" value="NZ_BSOJ01000030.1"/>
</dbReference>
<comment type="pathway">
    <text evidence="2">Lipid metabolism; fatty acid beta-oxidation.</text>
</comment>
<dbReference type="PANTHER" id="PTHR43767">
    <property type="entry name" value="LONG-CHAIN-FATTY-ACID--COA LIGASE"/>
    <property type="match status" value="1"/>
</dbReference>
<dbReference type="Pfam" id="PF13193">
    <property type="entry name" value="AMP-binding_C"/>
    <property type="match status" value="1"/>
</dbReference>
<dbReference type="Gene3D" id="3.30.300.30">
    <property type="match status" value="1"/>
</dbReference>
<evidence type="ECO:0000256" key="7">
    <source>
        <dbReference type="ARBA" id="ARBA00042773"/>
    </source>
</evidence>
<dbReference type="PROSITE" id="PS00455">
    <property type="entry name" value="AMP_BINDING"/>
    <property type="match status" value="1"/>
</dbReference>
<feature type="region of interest" description="Disordered" evidence="8">
    <location>
        <begin position="1"/>
        <end position="21"/>
    </location>
</feature>
<comment type="subcellular location">
    <subcellularLocation>
        <location evidence="1">Membrane</location>
        <topology evidence="1">Peripheral membrane protein</topology>
    </subcellularLocation>
</comment>
<evidence type="ECO:0000256" key="5">
    <source>
        <dbReference type="ARBA" id="ARBA00026121"/>
    </source>
</evidence>
<evidence type="ECO:0000313" key="12">
    <source>
        <dbReference type="Proteomes" id="UP001156664"/>
    </source>
</evidence>
<evidence type="ECO:0000256" key="6">
    <source>
        <dbReference type="ARBA" id="ARBA00039545"/>
    </source>
</evidence>